<evidence type="ECO:0000256" key="3">
    <source>
        <dbReference type="ARBA" id="ARBA00022630"/>
    </source>
</evidence>
<feature type="domain" description="Glucose-methanol-choline oxidoreductase N-terminal" evidence="7">
    <location>
        <begin position="146"/>
        <end position="160"/>
    </location>
</feature>
<evidence type="ECO:0000256" key="4">
    <source>
        <dbReference type="ARBA" id="ARBA00022827"/>
    </source>
</evidence>
<protein>
    <submittedName>
        <fullName evidence="8">GMC oxidoreductase-domain-containing protein</fullName>
    </submittedName>
</protein>
<reference evidence="8" key="1">
    <citation type="submission" date="2023-06" db="EMBL/GenBank/DDBJ databases">
        <authorList>
            <consortium name="Lawrence Berkeley National Laboratory"/>
            <person name="Ahrendt S."/>
            <person name="Sahu N."/>
            <person name="Indic B."/>
            <person name="Wong-Bajracharya J."/>
            <person name="Merenyi Z."/>
            <person name="Ke H.-M."/>
            <person name="Monk M."/>
            <person name="Kocsube S."/>
            <person name="Drula E."/>
            <person name="Lipzen A."/>
            <person name="Balint B."/>
            <person name="Henrissat B."/>
            <person name="Andreopoulos B."/>
            <person name="Martin F.M."/>
            <person name="Harder C.B."/>
            <person name="Rigling D."/>
            <person name="Ford K.L."/>
            <person name="Foster G.D."/>
            <person name="Pangilinan J."/>
            <person name="Papanicolaou A."/>
            <person name="Barry K."/>
            <person name="LaButti K."/>
            <person name="Viragh M."/>
            <person name="Koriabine M."/>
            <person name="Yan M."/>
            <person name="Riley R."/>
            <person name="Champramary S."/>
            <person name="Plett K.L."/>
            <person name="Tsai I.J."/>
            <person name="Slot J."/>
            <person name="Sipos G."/>
            <person name="Plett J."/>
            <person name="Nagy L.G."/>
            <person name="Grigoriev I.V."/>
        </authorList>
    </citation>
    <scope>NUCLEOTIDE SEQUENCE</scope>
    <source>
        <strain evidence="8">HWK02</strain>
    </source>
</reference>
<dbReference type="Gene3D" id="4.10.450.10">
    <property type="entry name" value="Glucose Oxidase, domain 2"/>
    <property type="match status" value="1"/>
</dbReference>
<dbReference type="Gene3D" id="3.30.560.10">
    <property type="entry name" value="Glucose Oxidase, domain 3"/>
    <property type="match status" value="1"/>
</dbReference>
<feature type="compositionally biased region" description="Basic and acidic residues" evidence="6">
    <location>
        <begin position="1"/>
        <end position="11"/>
    </location>
</feature>
<accession>A0AA39PKK6</accession>
<dbReference type="SUPFAM" id="SSF51905">
    <property type="entry name" value="FAD/NAD(P)-binding domain"/>
    <property type="match status" value="1"/>
</dbReference>
<comment type="similarity">
    <text evidence="2">Belongs to the GMC oxidoreductase family.</text>
</comment>
<comment type="caution">
    <text evidence="8">The sequence shown here is derived from an EMBL/GenBank/DDBJ whole genome shotgun (WGS) entry which is preliminary data.</text>
</comment>
<keyword evidence="4" id="KW-0274">FAD</keyword>
<proteinExistence type="inferred from homology"/>
<dbReference type="AlphaFoldDB" id="A0AA39PKK6"/>
<dbReference type="PANTHER" id="PTHR11552">
    <property type="entry name" value="GLUCOSE-METHANOL-CHOLINE GMC OXIDOREDUCTASE"/>
    <property type="match status" value="1"/>
</dbReference>
<evidence type="ECO:0000256" key="6">
    <source>
        <dbReference type="SAM" id="MobiDB-lite"/>
    </source>
</evidence>
<dbReference type="Gene3D" id="3.50.50.60">
    <property type="entry name" value="FAD/NAD(P)-binding domain"/>
    <property type="match status" value="1"/>
</dbReference>
<keyword evidence="5" id="KW-0560">Oxidoreductase</keyword>
<evidence type="ECO:0000256" key="5">
    <source>
        <dbReference type="ARBA" id="ARBA00023002"/>
    </source>
</evidence>
<organism evidence="8 9">
    <name type="scientific">Armillaria luteobubalina</name>
    <dbReference type="NCBI Taxonomy" id="153913"/>
    <lineage>
        <taxon>Eukaryota</taxon>
        <taxon>Fungi</taxon>
        <taxon>Dikarya</taxon>
        <taxon>Basidiomycota</taxon>
        <taxon>Agaricomycotina</taxon>
        <taxon>Agaricomycetes</taxon>
        <taxon>Agaricomycetidae</taxon>
        <taxon>Agaricales</taxon>
        <taxon>Marasmiineae</taxon>
        <taxon>Physalacriaceae</taxon>
        <taxon>Armillaria</taxon>
    </lineage>
</organism>
<evidence type="ECO:0000313" key="8">
    <source>
        <dbReference type="EMBL" id="KAK0485436.1"/>
    </source>
</evidence>
<dbReference type="InterPro" id="IPR000172">
    <property type="entry name" value="GMC_OxRdtase_N"/>
</dbReference>
<dbReference type="InterPro" id="IPR027424">
    <property type="entry name" value="Glucose_Oxidase_domain_2"/>
</dbReference>
<dbReference type="Proteomes" id="UP001175228">
    <property type="component" value="Unassembled WGS sequence"/>
</dbReference>
<dbReference type="EMBL" id="JAUEPU010000051">
    <property type="protein sequence ID" value="KAK0485436.1"/>
    <property type="molecule type" value="Genomic_DNA"/>
</dbReference>
<dbReference type="GO" id="GO:0050660">
    <property type="term" value="F:flavin adenine dinucleotide binding"/>
    <property type="evidence" value="ECO:0007669"/>
    <property type="project" value="InterPro"/>
</dbReference>
<comment type="cofactor">
    <cofactor evidence="1">
        <name>FAD</name>
        <dbReference type="ChEBI" id="CHEBI:57692"/>
    </cofactor>
</comment>
<keyword evidence="3" id="KW-0285">Flavoprotein</keyword>
<dbReference type="Pfam" id="PF00732">
    <property type="entry name" value="GMC_oxred_N"/>
    <property type="match status" value="1"/>
</dbReference>
<name>A0AA39PKK6_9AGAR</name>
<keyword evidence="9" id="KW-1185">Reference proteome</keyword>
<evidence type="ECO:0000313" key="9">
    <source>
        <dbReference type="Proteomes" id="UP001175228"/>
    </source>
</evidence>
<dbReference type="InterPro" id="IPR036188">
    <property type="entry name" value="FAD/NAD-bd_sf"/>
</dbReference>
<evidence type="ECO:0000256" key="2">
    <source>
        <dbReference type="ARBA" id="ARBA00010790"/>
    </source>
</evidence>
<dbReference type="InterPro" id="IPR012132">
    <property type="entry name" value="GMC_OxRdtase"/>
</dbReference>
<dbReference type="PANTHER" id="PTHR11552:SF78">
    <property type="entry name" value="GLUCOSE-METHANOL-CHOLINE OXIDOREDUCTASE N-TERMINAL DOMAIN-CONTAINING PROTEIN"/>
    <property type="match status" value="1"/>
</dbReference>
<dbReference type="GO" id="GO:0016614">
    <property type="term" value="F:oxidoreductase activity, acting on CH-OH group of donors"/>
    <property type="evidence" value="ECO:0007669"/>
    <property type="project" value="InterPro"/>
</dbReference>
<feature type="region of interest" description="Disordered" evidence="6">
    <location>
        <begin position="1"/>
        <end position="20"/>
    </location>
</feature>
<evidence type="ECO:0000259" key="7">
    <source>
        <dbReference type="PROSITE" id="PS00624"/>
    </source>
</evidence>
<sequence length="224" mass="24822">MRQAETYEHNPTRKTHGSSGIIKASFGENANMMEMAKQFLEISLKFKRIDRNLRRETTLALNQSMYSSECQNISSAGSRSDTAHHYLHNSESKNLSMFDGTRVKNVIFEGTRAVGVEYVFDKQAYPDVEQTVLAVRASCIVVVSAGATGSSLILEQSGIGAASILGKFGIKQVVDLPGVGKEYYDHPFLITPYTVDANTVTTEALSGKDPELWDKFKYLMLGHR</sequence>
<dbReference type="PROSITE" id="PS00624">
    <property type="entry name" value="GMC_OXRED_2"/>
    <property type="match status" value="1"/>
</dbReference>
<gene>
    <name evidence="8" type="ORF">EDD18DRAFT_1467171</name>
</gene>
<evidence type="ECO:0000256" key="1">
    <source>
        <dbReference type="ARBA" id="ARBA00001974"/>
    </source>
</evidence>